<keyword evidence="1" id="KW-0812">Transmembrane</keyword>
<dbReference type="RefSeq" id="WP_198827263.1">
    <property type="nucleotide sequence ID" value="NZ_CP066308.1"/>
</dbReference>
<organism evidence="2 4">
    <name type="scientific">Brevibacillus composti</name>
    <dbReference type="NCBI Taxonomy" id="2796470"/>
    <lineage>
        <taxon>Bacteria</taxon>
        <taxon>Bacillati</taxon>
        <taxon>Bacillota</taxon>
        <taxon>Bacilli</taxon>
        <taxon>Bacillales</taxon>
        <taxon>Paenibacillaceae</taxon>
        <taxon>Brevibacillus</taxon>
    </lineage>
</organism>
<evidence type="ECO:0000313" key="2">
    <source>
        <dbReference type="EMBL" id="QQE73658.1"/>
    </source>
</evidence>
<evidence type="ECO:0000256" key="1">
    <source>
        <dbReference type="SAM" id="Phobius"/>
    </source>
</evidence>
<reference evidence="2 4" key="1">
    <citation type="submission" date="2020-12" db="EMBL/GenBank/DDBJ databases">
        <title>strain FJAT-54423T represents a novel species of the genus Brevibacillus.</title>
        <authorList>
            <person name="Tang R."/>
        </authorList>
    </citation>
    <scope>NUCLEOTIDE SEQUENCE [LARGE SCALE GENOMIC DNA]</scope>
    <source>
        <strain evidence="2 4">FJAT-54423</strain>
    </source>
</reference>
<evidence type="ECO:0000313" key="4">
    <source>
        <dbReference type="Proteomes" id="UP000595847"/>
    </source>
</evidence>
<dbReference type="Proteomes" id="UP000677234">
    <property type="component" value="Chromosome"/>
</dbReference>
<dbReference type="AlphaFoldDB" id="A0A7T5EJE6"/>
<sequence length="125" mass="14628">MTSLLWGLWFGHRKTSPGRGEVLFLCSENLVAQGFRFMQKAHLKKLTNFLIYKKLRCSQMCDNYNNNNEKKEDEHQKNPFSNLRDTFDRAEFGDLRPLSKLGIVPTIVIFVAIVFLIWLFSKITI</sequence>
<proteinExistence type="predicted"/>
<evidence type="ECO:0000313" key="5">
    <source>
        <dbReference type="Proteomes" id="UP000677234"/>
    </source>
</evidence>
<gene>
    <name evidence="2" type="ORF">JD108_17465</name>
    <name evidence="3" type="ORF">KDJ56_17410</name>
</gene>
<feature type="transmembrane region" description="Helical" evidence="1">
    <location>
        <begin position="101"/>
        <end position="120"/>
    </location>
</feature>
<evidence type="ECO:0000313" key="3">
    <source>
        <dbReference type="EMBL" id="QUO40740.1"/>
    </source>
</evidence>
<keyword evidence="1" id="KW-0472">Membrane</keyword>
<reference evidence="3" key="2">
    <citation type="submission" date="2021-04" db="EMBL/GenBank/DDBJ databases">
        <title>Brevibacillus composti FJAT-54423, complete genome.</title>
        <authorList>
            <person name="Tang R."/>
        </authorList>
    </citation>
    <scope>NUCLEOTIDE SEQUENCE</scope>
    <source>
        <strain evidence="3">FJAT-54424</strain>
    </source>
</reference>
<keyword evidence="1" id="KW-1133">Transmembrane helix</keyword>
<dbReference type="EMBL" id="CP066308">
    <property type="protein sequence ID" value="QQE73658.1"/>
    <property type="molecule type" value="Genomic_DNA"/>
</dbReference>
<name>A0A7T5EJE6_9BACL</name>
<protein>
    <submittedName>
        <fullName evidence="2">Uncharacterized protein</fullName>
    </submittedName>
</protein>
<dbReference type="Proteomes" id="UP000595847">
    <property type="component" value="Chromosome"/>
</dbReference>
<keyword evidence="5" id="KW-1185">Reference proteome</keyword>
<dbReference type="KEGG" id="bcop:JD108_17465"/>
<accession>A0A7T5EJE6</accession>
<dbReference type="EMBL" id="CP073708">
    <property type="protein sequence ID" value="QUO40740.1"/>
    <property type="molecule type" value="Genomic_DNA"/>
</dbReference>